<dbReference type="PANTHER" id="PTHR35936:SF38">
    <property type="entry name" value="GLUTAMINE-BINDING PERIPLASMIC PROTEIN"/>
    <property type="match status" value="1"/>
</dbReference>
<dbReference type="PROSITE" id="PS01039">
    <property type="entry name" value="SBP_BACTERIAL_3"/>
    <property type="match status" value="1"/>
</dbReference>
<dbReference type="EMBL" id="AGUD01000233">
    <property type="protein sequence ID" value="EHN10246.1"/>
    <property type="molecule type" value="Genomic_DNA"/>
</dbReference>
<name>H0E7V6_9ACTN</name>
<sequence>MNLQFEPEMYLKNGEPAGYDVDLLNVLAKELGLKLKIENLDFNGLIPGLQSKKFDIVSVGLSPTPERKQAIDFSRGYVPYAQVVAVREGSTIPATIDAFNQSGKKFAVLQGSTGEQLTKKTFPKADVTGFSEQNAALLQVATKRADASVLEDYLLAQYQKSNPGQLMKASFPKPLDVQYGSYGVTKGNSALVKRLDQFLCKAQTDGTLERLYKKNFGVKEMPQMPSGC</sequence>
<feature type="domain" description="Solute-binding protein family 3/N-terminal" evidence="5">
    <location>
        <begin position="2"/>
        <end position="219"/>
    </location>
</feature>
<dbReference type="CDD" id="cd13530">
    <property type="entry name" value="PBP2_peptides_like"/>
    <property type="match status" value="1"/>
</dbReference>
<keyword evidence="3" id="KW-0732">Signal</keyword>
<dbReference type="AlphaFoldDB" id="H0E7V6"/>
<protein>
    <submittedName>
        <fullName evidence="6">Extracellular solute-binding protein family 3</fullName>
    </submittedName>
</protein>
<dbReference type="InterPro" id="IPR001638">
    <property type="entry name" value="Solute-binding_3/MltF_N"/>
</dbReference>
<comment type="similarity">
    <text evidence="2 4">Belongs to the bacterial solute-binding protein 3 family.</text>
</comment>
<evidence type="ECO:0000313" key="7">
    <source>
        <dbReference type="Proteomes" id="UP000005143"/>
    </source>
</evidence>
<dbReference type="Pfam" id="PF00497">
    <property type="entry name" value="SBP_bac_3"/>
    <property type="match status" value="1"/>
</dbReference>
<reference evidence="6 7" key="1">
    <citation type="journal article" date="2013" name="Biodegradation">
        <title>Quantitative proteomic analysis of ibuprofen-degrading Patulibacter sp. strain I11.</title>
        <authorList>
            <person name="Almeida B."/>
            <person name="Kjeldal H."/>
            <person name="Lolas I."/>
            <person name="Knudsen A.D."/>
            <person name="Carvalho G."/>
            <person name="Nielsen K.L."/>
            <person name="Barreto Crespo M.T."/>
            <person name="Stensballe A."/>
            <person name="Nielsen J.L."/>
        </authorList>
    </citation>
    <scope>NUCLEOTIDE SEQUENCE [LARGE SCALE GENOMIC DNA]</scope>
    <source>
        <strain evidence="6 7">I11</strain>
    </source>
</reference>
<dbReference type="Gene3D" id="3.40.190.10">
    <property type="entry name" value="Periplasmic binding protein-like II"/>
    <property type="match status" value="2"/>
</dbReference>
<gene>
    <name evidence="6" type="ORF">PAI11_29130</name>
</gene>
<keyword evidence="7" id="KW-1185">Reference proteome</keyword>
<dbReference type="InterPro" id="IPR018313">
    <property type="entry name" value="SBP_3_CS"/>
</dbReference>
<evidence type="ECO:0000259" key="5">
    <source>
        <dbReference type="SMART" id="SM00062"/>
    </source>
</evidence>
<evidence type="ECO:0000256" key="3">
    <source>
        <dbReference type="ARBA" id="ARBA00022729"/>
    </source>
</evidence>
<dbReference type="SUPFAM" id="SSF53850">
    <property type="entry name" value="Periplasmic binding protein-like II"/>
    <property type="match status" value="1"/>
</dbReference>
<proteinExistence type="inferred from homology"/>
<comment type="subcellular location">
    <subcellularLocation>
        <location evidence="1">Cell envelope</location>
    </subcellularLocation>
</comment>
<dbReference type="Proteomes" id="UP000005143">
    <property type="component" value="Unassembled WGS sequence"/>
</dbReference>
<organism evidence="6 7">
    <name type="scientific">Patulibacter medicamentivorans</name>
    <dbReference type="NCBI Taxonomy" id="1097667"/>
    <lineage>
        <taxon>Bacteria</taxon>
        <taxon>Bacillati</taxon>
        <taxon>Actinomycetota</taxon>
        <taxon>Thermoleophilia</taxon>
        <taxon>Solirubrobacterales</taxon>
        <taxon>Patulibacteraceae</taxon>
        <taxon>Patulibacter</taxon>
    </lineage>
</organism>
<dbReference type="SMART" id="SM00062">
    <property type="entry name" value="PBPb"/>
    <property type="match status" value="1"/>
</dbReference>
<dbReference type="PANTHER" id="PTHR35936">
    <property type="entry name" value="MEMBRANE-BOUND LYTIC MUREIN TRANSGLYCOSYLASE F"/>
    <property type="match status" value="1"/>
</dbReference>
<evidence type="ECO:0000256" key="2">
    <source>
        <dbReference type="ARBA" id="ARBA00010333"/>
    </source>
</evidence>
<accession>H0E7V6</accession>
<evidence type="ECO:0000256" key="4">
    <source>
        <dbReference type="RuleBase" id="RU003744"/>
    </source>
</evidence>
<evidence type="ECO:0000256" key="1">
    <source>
        <dbReference type="ARBA" id="ARBA00004196"/>
    </source>
</evidence>
<comment type="caution">
    <text evidence="6">The sequence shown here is derived from an EMBL/GenBank/DDBJ whole genome shotgun (WGS) entry which is preliminary data.</text>
</comment>
<evidence type="ECO:0000313" key="6">
    <source>
        <dbReference type="EMBL" id="EHN10246.1"/>
    </source>
</evidence>
<dbReference type="GO" id="GO:0030313">
    <property type="term" value="C:cell envelope"/>
    <property type="evidence" value="ECO:0007669"/>
    <property type="project" value="UniProtKB-SubCell"/>
</dbReference>